<protein>
    <submittedName>
        <fullName evidence="3">Pilus assembly protein TadG</fullName>
    </submittedName>
</protein>
<evidence type="ECO:0000256" key="1">
    <source>
        <dbReference type="SAM" id="Phobius"/>
    </source>
</evidence>
<dbReference type="InterPro" id="IPR036465">
    <property type="entry name" value="vWFA_dom_sf"/>
</dbReference>
<organism evidence="3">
    <name type="scientific">Rhizobium leguminosarum bv. trifolii</name>
    <dbReference type="NCBI Taxonomy" id="386"/>
    <lineage>
        <taxon>Bacteria</taxon>
        <taxon>Pseudomonadati</taxon>
        <taxon>Pseudomonadota</taxon>
        <taxon>Alphaproteobacteria</taxon>
        <taxon>Hyphomicrobiales</taxon>
        <taxon>Rhizobiaceae</taxon>
        <taxon>Rhizobium/Agrobacterium group</taxon>
        <taxon>Rhizobium</taxon>
    </lineage>
</organism>
<reference evidence="3" key="2">
    <citation type="journal article" date="2016" name="Front. Microbiol.">
        <title>The Regulatory Protein RosR Affects Rhizobium leguminosarum bv. trifolii Protein Profiles, Cell Surface Properties, and Symbiosis with Clover.</title>
        <authorList>
            <person name="Rachwal K."/>
            <person name="Boguszewska A."/>
            <person name="Kopcinska J."/>
            <person name="Karas M."/>
            <person name="Tchorzewski M."/>
            <person name="Janczarek M."/>
        </authorList>
    </citation>
    <scope>NUCLEOTIDE SEQUENCE</scope>
    <source>
        <strain evidence="3">Rt24.2</strain>
    </source>
</reference>
<feature type="domain" description="VWFA" evidence="2">
    <location>
        <begin position="178"/>
        <end position="409"/>
    </location>
</feature>
<dbReference type="SUPFAM" id="SSF53300">
    <property type="entry name" value="vWA-like"/>
    <property type="match status" value="1"/>
</dbReference>
<dbReference type="Pfam" id="PF00092">
    <property type="entry name" value="VWA"/>
    <property type="match status" value="1"/>
</dbReference>
<feature type="transmembrane region" description="Helical" evidence="1">
    <location>
        <begin position="37"/>
        <end position="56"/>
    </location>
</feature>
<keyword evidence="1" id="KW-0812">Transmembrane</keyword>
<name>A0A1C9I6V0_RHILT</name>
<accession>A0A1C9I6V0</accession>
<dbReference type="AlphaFoldDB" id="A0A1C9I6V0"/>
<dbReference type="EMBL" id="KX492344">
    <property type="protein sequence ID" value="AOO94708.1"/>
    <property type="molecule type" value="Genomic_DNA"/>
</dbReference>
<keyword evidence="1" id="KW-1133">Transmembrane helix</keyword>
<keyword evidence="1" id="KW-0472">Membrane</keyword>
<evidence type="ECO:0000313" key="3">
    <source>
        <dbReference type="EMBL" id="AOO94708.1"/>
    </source>
</evidence>
<dbReference type="Pfam" id="PF13400">
    <property type="entry name" value="Tad"/>
    <property type="match status" value="1"/>
</dbReference>
<sequence length="422" mass="44532">MANITSQGLHIRVNMMSTSFLQNPCLRRMLGDRGGNFGIMTAILLPVLFGAAGMAIQVGDILLSKQQLQEAADSAALATATALANGTISTAEAETFARNFVAAQMANYLQSGTDIKSSTGVNVQTTTSGKSTSYQVTVSPSYDLTVNPLMQAVGFKTQHLSTSGTTVGGHSQTQGSISMFLALDKSGSMGDDTATVMTESFTYKCNPHLNKNGKTIYDTCTGTRTRYYTKIEALKLAAGNLFGQLNSADPNAEYVRTGAVSYDIIEYPASSLAWGTTAVTSYVNALQSGGGTNSSGAVNTAYTSLTAKNAAGNDAEDAAHKQKTGQVPKKYIVFMTDGDNNNDSNNGRSYDTATKKTCDAAKSKGIEIYTIAFMAPEGGQALLHYCASDDAHYFQAEKMEDLLAAFKAIGAKASAQLTRLTN</sequence>
<dbReference type="Gene3D" id="3.40.50.410">
    <property type="entry name" value="von Willebrand factor, type A domain"/>
    <property type="match status" value="1"/>
</dbReference>
<dbReference type="InterPro" id="IPR002035">
    <property type="entry name" value="VWF_A"/>
</dbReference>
<dbReference type="PROSITE" id="PS50234">
    <property type="entry name" value="VWFA"/>
    <property type="match status" value="1"/>
</dbReference>
<dbReference type="InterPro" id="IPR028087">
    <property type="entry name" value="Tad_N"/>
</dbReference>
<reference evidence="3" key="1">
    <citation type="journal article" date="2015" name="BMC Genomics">
        <title>Transcriptome profiling of a Rhizobium leguminosarum bv. trifolii rosR mutant reveals the role of the transcriptional regulator RosR in motility, synthesis of cell-surface components, and other cellular processes.</title>
        <authorList>
            <person name="Rachwal K."/>
            <person name="Matczynska E."/>
            <person name="Janczarek M."/>
        </authorList>
    </citation>
    <scope>NUCLEOTIDE SEQUENCE</scope>
    <source>
        <strain evidence="3">Rt24.2</strain>
    </source>
</reference>
<evidence type="ECO:0000259" key="2">
    <source>
        <dbReference type="PROSITE" id="PS50234"/>
    </source>
</evidence>
<proteinExistence type="predicted"/>